<dbReference type="EMBL" id="SMKV01000004">
    <property type="protein sequence ID" value="TDC95401.1"/>
    <property type="molecule type" value="Genomic_DNA"/>
</dbReference>
<feature type="compositionally biased region" description="Polar residues" evidence="1">
    <location>
        <begin position="49"/>
        <end position="66"/>
    </location>
</feature>
<feature type="chain" id="PRO_5038347968" evidence="2">
    <location>
        <begin position="24"/>
        <end position="169"/>
    </location>
</feature>
<evidence type="ECO:0000313" key="4">
    <source>
        <dbReference type="Proteomes" id="UP000294744"/>
    </source>
</evidence>
<proteinExistence type="predicted"/>
<sequence length="169" mass="17863">MSTHTRIVTGLLAGALLSLGSAAGCGSGPGWFDTSGSESQAPEYPQVQLPEQTATETEPHSQTPESATELPETSYGDGEQTSPPKTPSDCFATYQTEQSHVQLCEASGEVYYYGSSAVGSITVPAYLTAAGTYRTEINDGYVYTINSDELVITRYGEPVSEQPVTSSTE</sequence>
<dbReference type="AlphaFoldDB" id="A0A4R4UTK3"/>
<evidence type="ECO:0000313" key="3">
    <source>
        <dbReference type="EMBL" id="TDC95401.1"/>
    </source>
</evidence>
<evidence type="ECO:0000256" key="2">
    <source>
        <dbReference type="SAM" id="SignalP"/>
    </source>
</evidence>
<protein>
    <submittedName>
        <fullName evidence="3">Uncharacterized protein</fullName>
    </submittedName>
</protein>
<comment type="caution">
    <text evidence="3">The sequence shown here is derived from an EMBL/GenBank/DDBJ whole genome shotgun (WGS) entry which is preliminary data.</text>
</comment>
<name>A0A4R4UTK3_9PSEU</name>
<dbReference type="RefSeq" id="WP_132619778.1">
    <property type="nucleotide sequence ID" value="NZ_SMKV01000004.1"/>
</dbReference>
<reference evidence="3 4" key="1">
    <citation type="submission" date="2019-03" db="EMBL/GenBank/DDBJ databases">
        <title>Draft genome sequences of novel Actinobacteria.</title>
        <authorList>
            <person name="Sahin N."/>
            <person name="Ay H."/>
            <person name="Saygin H."/>
        </authorList>
    </citation>
    <scope>NUCLEOTIDE SEQUENCE [LARGE SCALE GENOMIC DNA]</scope>
    <source>
        <strain evidence="3 4">16K404</strain>
    </source>
</reference>
<evidence type="ECO:0000256" key="1">
    <source>
        <dbReference type="SAM" id="MobiDB-lite"/>
    </source>
</evidence>
<gene>
    <name evidence="3" type="ORF">E1161_04225</name>
</gene>
<accession>A0A4R4UTK3</accession>
<feature type="signal peptide" evidence="2">
    <location>
        <begin position="1"/>
        <end position="23"/>
    </location>
</feature>
<feature type="region of interest" description="Disordered" evidence="1">
    <location>
        <begin position="30"/>
        <end position="90"/>
    </location>
</feature>
<dbReference type="OrthoDB" id="4629248at2"/>
<keyword evidence="4" id="KW-1185">Reference proteome</keyword>
<dbReference type="Proteomes" id="UP000294744">
    <property type="component" value="Unassembled WGS sequence"/>
</dbReference>
<organism evidence="3 4">
    <name type="scientific">Saccharopolyspora aridisoli</name>
    <dbReference type="NCBI Taxonomy" id="2530385"/>
    <lineage>
        <taxon>Bacteria</taxon>
        <taxon>Bacillati</taxon>
        <taxon>Actinomycetota</taxon>
        <taxon>Actinomycetes</taxon>
        <taxon>Pseudonocardiales</taxon>
        <taxon>Pseudonocardiaceae</taxon>
        <taxon>Saccharopolyspora</taxon>
    </lineage>
</organism>
<keyword evidence="2" id="KW-0732">Signal</keyword>
<dbReference type="PROSITE" id="PS51257">
    <property type="entry name" value="PROKAR_LIPOPROTEIN"/>
    <property type="match status" value="1"/>
</dbReference>